<dbReference type="EMBL" id="KN837302">
    <property type="protein sequence ID" value="KIJ28604.1"/>
    <property type="molecule type" value="Genomic_DNA"/>
</dbReference>
<keyword evidence="2" id="KW-1185">Reference proteome</keyword>
<reference evidence="1 2" key="1">
    <citation type="submission" date="2014-06" db="EMBL/GenBank/DDBJ databases">
        <title>Evolutionary Origins and Diversification of the Mycorrhizal Mutualists.</title>
        <authorList>
            <consortium name="DOE Joint Genome Institute"/>
            <consortium name="Mycorrhizal Genomics Consortium"/>
            <person name="Kohler A."/>
            <person name="Kuo A."/>
            <person name="Nagy L.G."/>
            <person name="Floudas D."/>
            <person name="Copeland A."/>
            <person name="Barry K.W."/>
            <person name="Cichocki N."/>
            <person name="Veneault-Fourrey C."/>
            <person name="LaButti K."/>
            <person name="Lindquist E.A."/>
            <person name="Lipzen A."/>
            <person name="Lundell T."/>
            <person name="Morin E."/>
            <person name="Murat C."/>
            <person name="Riley R."/>
            <person name="Ohm R."/>
            <person name="Sun H."/>
            <person name="Tunlid A."/>
            <person name="Henrissat B."/>
            <person name="Grigoriev I.V."/>
            <person name="Hibbett D.S."/>
            <person name="Martin F."/>
        </authorList>
    </citation>
    <scope>NUCLEOTIDE SEQUENCE [LARGE SCALE GENOMIC DNA]</scope>
    <source>
        <strain evidence="1 2">SS14</strain>
    </source>
</reference>
<dbReference type="AlphaFoldDB" id="A0A0C9U321"/>
<sequence length="123" mass="13828">MAQYRSHPPRPFAIHPSFHLSNQVEPSLFKFPELWGVCALDSVFRLPEELEALSNLLHRSNIIADFLNRAHQGEFSAAPAEFQQVAQGIFEHYPPPEEVGKSPIHATYADDFVVIGSPDPSYD</sequence>
<evidence type="ECO:0000313" key="1">
    <source>
        <dbReference type="EMBL" id="KIJ28604.1"/>
    </source>
</evidence>
<name>A0A0C9U321_SPHS4</name>
<accession>A0A0C9U321</accession>
<evidence type="ECO:0000313" key="2">
    <source>
        <dbReference type="Proteomes" id="UP000054279"/>
    </source>
</evidence>
<proteinExistence type="predicted"/>
<dbReference type="Proteomes" id="UP000054279">
    <property type="component" value="Unassembled WGS sequence"/>
</dbReference>
<dbReference type="HOGENOM" id="CLU_2016672_0_0_1"/>
<protein>
    <submittedName>
        <fullName evidence="1">Unplaced genomic scaffold SPHSTscaffold_227, whole genome shotgun sequence</fullName>
    </submittedName>
</protein>
<gene>
    <name evidence="1" type="ORF">M422DRAFT_270106</name>
</gene>
<organism evidence="1 2">
    <name type="scientific">Sphaerobolus stellatus (strain SS14)</name>
    <dbReference type="NCBI Taxonomy" id="990650"/>
    <lineage>
        <taxon>Eukaryota</taxon>
        <taxon>Fungi</taxon>
        <taxon>Dikarya</taxon>
        <taxon>Basidiomycota</taxon>
        <taxon>Agaricomycotina</taxon>
        <taxon>Agaricomycetes</taxon>
        <taxon>Phallomycetidae</taxon>
        <taxon>Geastrales</taxon>
        <taxon>Sphaerobolaceae</taxon>
        <taxon>Sphaerobolus</taxon>
    </lineage>
</organism>